<protein>
    <submittedName>
        <fullName evidence="2">Uncharacterized protein</fullName>
    </submittedName>
</protein>
<dbReference type="AlphaFoldDB" id="A0A8J6PBQ5"/>
<keyword evidence="1" id="KW-0472">Membrane</keyword>
<gene>
    <name evidence="2" type="ORF">H8D24_02025</name>
</gene>
<evidence type="ECO:0000313" key="3">
    <source>
        <dbReference type="Proteomes" id="UP000654401"/>
    </source>
</evidence>
<accession>A0A8J6PBQ5</accession>
<comment type="caution">
    <text evidence="2">The sequence shown here is derived from an EMBL/GenBank/DDBJ whole genome shotgun (WGS) entry which is preliminary data.</text>
</comment>
<keyword evidence="1" id="KW-1133">Transmembrane helix</keyword>
<evidence type="ECO:0000313" key="2">
    <source>
        <dbReference type="EMBL" id="MBC8519175.1"/>
    </source>
</evidence>
<evidence type="ECO:0000256" key="1">
    <source>
        <dbReference type="SAM" id="Phobius"/>
    </source>
</evidence>
<organism evidence="2 3">
    <name type="scientific">Candidatus Thiopontia autotrophica</name>
    <dbReference type="NCBI Taxonomy" id="2841688"/>
    <lineage>
        <taxon>Bacteria</taxon>
        <taxon>Pseudomonadati</taxon>
        <taxon>Pseudomonadota</taxon>
        <taxon>Gammaproteobacteria</taxon>
        <taxon>Candidatus Thiopontia</taxon>
    </lineage>
</organism>
<dbReference type="Proteomes" id="UP000654401">
    <property type="component" value="Unassembled WGS sequence"/>
</dbReference>
<proteinExistence type="predicted"/>
<sequence>MFEQLASLLVYQGLALSPASHWGAVLHFFVMDVAKICVLLLVIYVIGFVKAGIACNHINKKAAH</sequence>
<feature type="transmembrane region" description="Helical" evidence="1">
    <location>
        <begin position="33"/>
        <end position="53"/>
    </location>
</feature>
<name>A0A8J6PBQ5_9GAMM</name>
<reference evidence="2 3" key="1">
    <citation type="submission" date="2020-08" db="EMBL/GenBank/DDBJ databases">
        <title>Bridging the membrane lipid divide: bacteria of the FCB group superphylum have the potential to synthesize archaeal ether lipids.</title>
        <authorList>
            <person name="Villanueva L."/>
            <person name="Von Meijenfeldt F.A.B."/>
            <person name="Westbye A.B."/>
            <person name="Yadav S."/>
            <person name="Hopmans E.C."/>
            <person name="Dutilh B.E."/>
            <person name="Sinninghe Damste J.S."/>
        </authorList>
    </citation>
    <scope>NUCLEOTIDE SEQUENCE [LARGE SCALE GENOMIC DNA]</scope>
    <source>
        <strain evidence="2">NIOZ-UU100</strain>
    </source>
</reference>
<keyword evidence="1" id="KW-0812">Transmembrane</keyword>
<dbReference type="EMBL" id="JACNFK010000017">
    <property type="protein sequence ID" value="MBC8519175.1"/>
    <property type="molecule type" value="Genomic_DNA"/>
</dbReference>